<keyword evidence="2" id="KW-0539">Nucleus</keyword>
<protein>
    <recommendedName>
        <fullName evidence="6">C6 transcription factor</fullName>
    </recommendedName>
</protein>
<keyword evidence="5" id="KW-1185">Reference proteome</keyword>
<evidence type="ECO:0000313" key="4">
    <source>
        <dbReference type="EMBL" id="OGM45076.1"/>
    </source>
</evidence>
<dbReference type="OrthoDB" id="3477330at2759"/>
<dbReference type="GO" id="GO:0003700">
    <property type="term" value="F:DNA-binding transcription factor activity"/>
    <property type="evidence" value="ECO:0007669"/>
    <property type="project" value="TreeGrafter"/>
</dbReference>
<comment type="subcellular location">
    <subcellularLocation>
        <location evidence="1">Nucleus</location>
    </subcellularLocation>
</comment>
<dbReference type="GO" id="GO:0000976">
    <property type="term" value="F:transcription cis-regulatory region binding"/>
    <property type="evidence" value="ECO:0007669"/>
    <property type="project" value="TreeGrafter"/>
</dbReference>
<dbReference type="AlphaFoldDB" id="A0A1F8A039"/>
<reference evidence="4 5" key="1">
    <citation type="journal article" date="2016" name="Genome Biol. Evol.">
        <title>Draft genome sequence of an aflatoxigenic Aspergillus species, A. bombycis.</title>
        <authorList>
            <person name="Moore G.G."/>
            <person name="Mack B.M."/>
            <person name="Beltz S.B."/>
            <person name="Gilbert M.K."/>
        </authorList>
    </citation>
    <scope>NUCLEOTIDE SEQUENCE [LARGE SCALE GENOMIC DNA]</scope>
    <source>
        <strain evidence="5">NRRL 26010</strain>
    </source>
</reference>
<dbReference type="PANTHER" id="PTHR37534">
    <property type="entry name" value="TRANSCRIPTIONAL ACTIVATOR PROTEIN UGA3"/>
    <property type="match status" value="1"/>
</dbReference>
<accession>A0A1F8A039</accession>
<dbReference type="RefSeq" id="XP_022388793.1">
    <property type="nucleotide sequence ID" value="XM_022533748.1"/>
</dbReference>
<gene>
    <name evidence="4" type="ORF">ABOM_006619</name>
</gene>
<evidence type="ECO:0008006" key="6">
    <source>
        <dbReference type="Google" id="ProtNLM"/>
    </source>
</evidence>
<evidence type="ECO:0000256" key="2">
    <source>
        <dbReference type="ARBA" id="ARBA00023242"/>
    </source>
</evidence>
<sequence>MAIAPAYKSSSSTAPNSISMGHNSPGSLLSWSLSALLGGSLASATCHRASSTCRYVSPYFMYDLPFPKGDECARHIAQIISSTTVSSVDDLLAQIDARGNGLYGETFSRGPFGVFQTRGAERGVTGEHESVVDDCHSLGDPTKDQDGIHTQPESAPLHDSYSVSNIDTESLLMDLPTESYPDFILDALLWKDQDQILSREGYQTLLPDDHQPSLQDVDELLVEDSTRLTEEYSMPPSNRFLSSVITSPTIAFTSHFSDLDFHSIRVLLDCYRNTLVPCFLPAQKYEQSPWEFLHIPKVHEALGEVMVRGDAGNAKASLLFAVLSASAFHAHIHMSPSEQKWRTCGGQYRTLAKERLGLALKDHSSGHQSENMVDILLALTSMFTLCVVSGDIDEAYIYLRQISSLSIDSSIQQSHISGSLRVLQTIIFYIRTLQDSVGVYSGEKLNSMLYLLTDEPAAKGHARSISPEFQGGPNIPETNDSFASTNPSTPAQASCNTNHNQSTFEQIFSLPTSLFHLISRTTRLIREIEGFDCHANQFTDASDIPLNDRVSQLEAEIWDWKKTFSSFEGQRLMRERLNCAFGPEMCTADSRAESLSSEPPLRDFIEAMHSALLIHFYRSVRKVDALMIQSLVENTIESLQRCTDSRRKSNDPSSNICWPLFLAGCEALNFNTRKKVRELLNGETTRTGMCMFENAAHALRLVWSARDQENNRNISWSTVLENNAVLARLTLS</sequence>
<dbReference type="Pfam" id="PF11951">
    <property type="entry name" value="Fungal_trans_2"/>
    <property type="match status" value="1"/>
</dbReference>
<dbReference type="STRING" id="109264.A0A1F8A039"/>
<dbReference type="GO" id="GO:0045944">
    <property type="term" value="P:positive regulation of transcription by RNA polymerase II"/>
    <property type="evidence" value="ECO:0007669"/>
    <property type="project" value="TreeGrafter"/>
</dbReference>
<feature type="region of interest" description="Disordered" evidence="3">
    <location>
        <begin position="136"/>
        <end position="161"/>
    </location>
</feature>
<proteinExistence type="predicted"/>
<evidence type="ECO:0000256" key="1">
    <source>
        <dbReference type="ARBA" id="ARBA00004123"/>
    </source>
</evidence>
<name>A0A1F8A039_9EURO</name>
<dbReference type="PANTHER" id="PTHR37534:SF7">
    <property type="entry name" value="TRANSCRIPTIONAL ACTIVATOR PROTEIN UGA3"/>
    <property type="match status" value="1"/>
</dbReference>
<feature type="region of interest" description="Disordered" evidence="3">
    <location>
        <begin position="468"/>
        <end position="497"/>
    </location>
</feature>
<feature type="compositionally biased region" description="Basic and acidic residues" evidence="3">
    <location>
        <begin position="136"/>
        <end position="147"/>
    </location>
</feature>
<evidence type="ECO:0000313" key="5">
    <source>
        <dbReference type="Proteomes" id="UP000179179"/>
    </source>
</evidence>
<comment type="caution">
    <text evidence="4">The sequence shown here is derived from an EMBL/GenBank/DDBJ whole genome shotgun (WGS) entry which is preliminary data.</text>
</comment>
<dbReference type="EMBL" id="LYCR01000046">
    <property type="protein sequence ID" value="OGM45076.1"/>
    <property type="molecule type" value="Genomic_DNA"/>
</dbReference>
<dbReference type="Proteomes" id="UP000179179">
    <property type="component" value="Unassembled WGS sequence"/>
</dbReference>
<dbReference type="GO" id="GO:0005634">
    <property type="term" value="C:nucleus"/>
    <property type="evidence" value="ECO:0007669"/>
    <property type="project" value="UniProtKB-SubCell"/>
</dbReference>
<dbReference type="InterPro" id="IPR021858">
    <property type="entry name" value="Fun_TF"/>
</dbReference>
<feature type="compositionally biased region" description="Polar residues" evidence="3">
    <location>
        <begin position="476"/>
        <end position="497"/>
    </location>
</feature>
<dbReference type="GeneID" id="34450009"/>
<evidence type="ECO:0000256" key="3">
    <source>
        <dbReference type="SAM" id="MobiDB-lite"/>
    </source>
</evidence>
<organism evidence="4 5">
    <name type="scientific">Aspergillus bombycis</name>
    <dbReference type="NCBI Taxonomy" id="109264"/>
    <lineage>
        <taxon>Eukaryota</taxon>
        <taxon>Fungi</taxon>
        <taxon>Dikarya</taxon>
        <taxon>Ascomycota</taxon>
        <taxon>Pezizomycotina</taxon>
        <taxon>Eurotiomycetes</taxon>
        <taxon>Eurotiomycetidae</taxon>
        <taxon>Eurotiales</taxon>
        <taxon>Aspergillaceae</taxon>
        <taxon>Aspergillus</taxon>
    </lineage>
</organism>